<gene>
    <name evidence="2" type="ORF">NQ315_001915</name>
</gene>
<organism evidence="2 3">
    <name type="scientific">Exocentrus adspersus</name>
    <dbReference type="NCBI Taxonomy" id="1586481"/>
    <lineage>
        <taxon>Eukaryota</taxon>
        <taxon>Metazoa</taxon>
        <taxon>Ecdysozoa</taxon>
        <taxon>Arthropoda</taxon>
        <taxon>Hexapoda</taxon>
        <taxon>Insecta</taxon>
        <taxon>Pterygota</taxon>
        <taxon>Neoptera</taxon>
        <taxon>Endopterygota</taxon>
        <taxon>Coleoptera</taxon>
        <taxon>Polyphaga</taxon>
        <taxon>Cucujiformia</taxon>
        <taxon>Chrysomeloidea</taxon>
        <taxon>Cerambycidae</taxon>
        <taxon>Lamiinae</taxon>
        <taxon>Acanthocinini</taxon>
        <taxon>Exocentrus</taxon>
    </lineage>
</organism>
<proteinExistence type="predicted"/>
<reference evidence="2 3" key="1">
    <citation type="journal article" date="2023" name="Insect Mol. Biol.">
        <title>Genome sequencing provides insights into the evolution of gene families encoding plant cell wall-degrading enzymes in longhorned beetles.</title>
        <authorList>
            <person name="Shin N.R."/>
            <person name="Okamura Y."/>
            <person name="Kirsch R."/>
            <person name="Pauchet Y."/>
        </authorList>
    </citation>
    <scope>NUCLEOTIDE SEQUENCE [LARGE SCALE GENOMIC DNA]</scope>
    <source>
        <strain evidence="2">EAD_L_NR</strain>
    </source>
</reference>
<evidence type="ECO:0000313" key="3">
    <source>
        <dbReference type="Proteomes" id="UP001159042"/>
    </source>
</evidence>
<feature type="compositionally biased region" description="Polar residues" evidence="1">
    <location>
        <begin position="60"/>
        <end position="73"/>
    </location>
</feature>
<protein>
    <submittedName>
        <fullName evidence="2">Uncharacterized protein</fullName>
    </submittedName>
</protein>
<dbReference type="EMBL" id="JANEYG010000005">
    <property type="protein sequence ID" value="KAJ8923357.1"/>
    <property type="molecule type" value="Genomic_DNA"/>
</dbReference>
<keyword evidence="3" id="KW-1185">Reference proteome</keyword>
<name>A0AAV8W9U9_9CUCU</name>
<dbReference type="AlphaFoldDB" id="A0AAV8W9U9"/>
<sequence length="73" mass="8178">MLHAISVNEIKLSLRLQLVPEDFQIIPTLQKKSQQHSTDQDHMGNINPTKACGPSHMSHMESTSNVLDQSLLD</sequence>
<feature type="region of interest" description="Disordered" evidence="1">
    <location>
        <begin position="30"/>
        <end position="73"/>
    </location>
</feature>
<accession>A0AAV8W9U9</accession>
<evidence type="ECO:0000313" key="2">
    <source>
        <dbReference type="EMBL" id="KAJ8923357.1"/>
    </source>
</evidence>
<dbReference type="Proteomes" id="UP001159042">
    <property type="component" value="Unassembled WGS sequence"/>
</dbReference>
<comment type="caution">
    <text evidence="2">The sequence shown here is derived from an EMBL/GenBank/DDBJ whole genome shotgun (WGS) entry which is preliminary data.</text>
</comment>
<evidence type="ECO:0000256" key="1">
    <source>
        <dbReference type="SAM" id="MobiDB-lite"/>
    </source>
</evidence>